<evidence type="ECO:0000259" key="2">
    <source>
        <dbReference type="Pfam" id="PF11845"/>
    </source>
</evidence>
<name>A0A1Y5FCM5_9BACT</name>
<evidence type="ECO:0000313" key="4">
    <source>
        <dbReference type="Proteomes" id="UP000196531"/>
    </source>
</evidence>
<reference evidence="4" key="1">
    <citation type="journal article" date="2017" name="Proc. Natl. Acad. Sci. U.S.A.">
        <title>Simulation of Deepwater Horizon oil plume reveals substrate specialization within a complex community of hydrocarbon-degraders.</title>
        <authorList>
            <person name="Hu P."/>
            <person name="Dubinsky E.A."/>
            <person name="Probst A.J."/>
            <person name="Wang J."/>
            <person name="Sieber C.M.K."/>
            <person name="Tom L.M."/>
            <person name="Gardinali P."/>
            <person name="Banfield J.F."/>
            <person name="Atlas R.M."/>
            <person name="Andersen G.L."/>
        </authorList>
    </citation>
    <scope>NUCLEOTIDE SEQUENCE [LARGE SCALE GENOMIC DNA]</scope>
</reference>
<organism evidence="3 4">
    <name type="scientific">Halobacteriovorax marinus</name>
    <dbReference type="NCBI Taxonomy" id="97084"/>
    <lineage>
        <taxon>Bacteria</taxon>
        <taxon>Pseudomonadati</taxon>
        <taxon>Bdellovibrionota</taxon>
        <taxon>Bacteriovoracia</taxon>
        <taxon>Bacteriovoracales</taxon>
        <taxon>Halobacteriovoraceae</taxon>
        <taxon>Halobacteriovorax</taxon>
    </lineage>
</organism>
<feature type="domain" description="Tll0287-like" evidence="2">
    <location>
        <begin position="105"/>
        <end position="257"/>
    </location>
</feature>
<protein>
    <recommendedName>
        <fullName evidence="2">Tll0287-like domain-containing protein</fullName>
    </recommendedName>
</protein>
<dbReference type="Pfam" id="PF11845">
    <property type="entry name" value="Tll0287-like"/>
    <property type="match status" value="1"/>
</dbReference>
<dbReference type="InterPro" id="IPR021796">
    <property type="entry name" value="Tll0287-like_dom"/>
</dbReference>
<dbReference type="EMBL" id="MAAO01000002">
    <property type="protein sequence ID" value="OUR99839.1"/>
    <property type="molecule type" value="Genomic_DNA"/>
</dbReference>
<proteinExistence type="predicted"/>
<sequence>MKTRIGVLSLGMLVTLLPMEMVSADDNKTLSYHLTSYFRASRAVVTKNKSLIVTPKGVLKGMTPAEYAEKFIGKTNKRYKRVTSDKFDTSDPVKAHLVESIRMTIEKAVKGQFDGDFLYSPDTYFKEGAKKYDGKFLPARFAVEVMNTFSARNNGKIVLKLTAPSALLVKKSNAPDDWENRVIETIFKRADYEKGTPFSEVVLVKGKKAFRQIIPEYYNKKCMGCHGGEANQDGINIHQKDVVGTKGQLGGAISVMIFE</sequence>
<evidence type="ECO:0000313" key="3">
    <source>
        <dbReference type="EMBL" id="OUR99839.1"/>
    </source>
</evidence>
<dbReference type="AlphaFoldDB" id="A0A1Y5FCM5"/>
<feature type="chain" id="PRO_5012373347" description="Tll0287-like domain-containing protein" evidence="1">
    <location>
        <begin position="25"/>
        <end position="259"/>
    </location>
</feature>
<accession>A0A1Y5FCM5</accession>
<dbReference type="Proteomes" id="UP000196531">
    <property type="component" value="Unassembled WGS sequence"/>
</dbReference>
<feature type="signal peptide" evidence="1">
    <location>
        <begin position="1"/>
        <end position="24"/>
    </location>
</feature>
<gene>
    <name evidence="3" type="ORF">A9Q84_02080</name>
</gene>
<keyword evidence="1" id="KW-0732">Signal</keyword>
<evidence type="ECO:0000256" key="1">
    <source>
        <dbReference type="SAM" id="SignalP"/>
    </source>
</evidence>
<comment type="caution">
    <text evidence="3">The sequence shown here is derived from an EMBL/GenBank/DDBJ whole genome shotgun (WGS) entry which is preliminary data.</text>
</comment>